<feature type="region of interest" description="Disordered" evidence="4">
    <location>
        <begin position="1"/>
        <end position="23"/>
    </location>
</feature>
<dbReference type="InterPro" id="IPR058625">
    <property type="entry name" value="MdtA-like_BSH"/>
</dbReference>
<feature type="coiled-coil region" evidence="3">
    <location>
        <begin position="166"/>
        <end position="193"/>
    </location>
</feature>
<dbReference type="SUPFAM" id="SSF111369">
    <property type="entry name" value="HlyD-like secretion proteins"/>
    <property type="match status" value="2"/>
</dbReference>
<evidence type="ECO:0000256" key="3">
    <source>
        <dbReference type="SAM" id="Coils"/>
    </source>
</evidence>
<accession>A0A1Q9H1Y8</accession>
<feature type="domain" description="CusB-like beta-barrel" evidence="8">
    <location>
        <begin position="258"/>
        <end position="296"/>
    </location>
</feature>
<dbReference type="PANTHER" id="PTHR30367">
    <property type="entry name" value="P-HYDROXYBENZOIC ACID EFFLUX PUMP SUBUNIT AAEA-RELATED"/>
    <property type="match status" value="1"/>
</dbReference>
<comment type="caution">
    <text evidence="9">The sequence shown here is derived from an EMBL/GenBank/DDBJ whole genome shotgun (WGS) entry which is preliminary data.</text>
</comment>
<dbReference type="OrthoDB" id="8958519at2"/>
<dbReference type="EMBL" id="MJIL01000039">
    <property type="protein sequence ID" value="OLQ81604.1"/>
    <property type="molecule type" value="Genomic_DNA"/>
</dbReference>
<sequence>MSGQANSNPDQIETNESEQQSSHASEQAVVKKVTLIIATLCLLILTWYLVADRVTPFTDNSRIRAYVNPLSSSVAGRVIELPVENNQIVKQGQVVARIDPERYEFAVNQAEAALELAGQEVGAKTAGVSTAQAYLVEAITNQNLVQIQVERVLSVGQRGFVSRAEIDKANTQLQNARSEVDKAQAELERAKIDAGISGNDNPRIKKALAELLQARVNLEDTVVRAPRLGLVVNVRYDTGLYVNPGQPLMTYISTKDTWIEAYLRENNLENIQTGNQVEIVFDSAPGRVFKGTVNSVGYGVQFEPGTQVGGLQVPVKKSGWLREAQLFPVIIDFAEEIPPGIRREGGQADIIVYTSDTGVMYWLGKAFIHLMGLLSYVY</sequence>
<dbReference type="InterPro" id="IPR058792">
    <property type="entry name" value="Beta-barrel_RND_2"/>
</dbReference>
<dbReference type="Pfam" id="PF25876">
    <property type="entry name" value="HH_MFP_RND"/>
    <property type="match status" value="1"/>
</dbReference>
<comment type="similarity">
    <text evidence="2">Belongs to the membrane fusion protein (MFP) (TC 8.A.1) family.</text>
</comment>
<dbReference type="STRING" id="1903952.BIT28_09530"/>
<protein>
    <submittedName>
        <fullName evidence="9">Secretion protein</fullName>
    </submittedName>
</protein>
<dbReference type="RefSeq" id="WP_075761802.1">
    <property type="nucleotide sequence ID" value="NZ_MJIL01000039.1"/>
</dbReference>
<keyword evidence="3" id="KW-0175">Coiled coil</keyword>
<dbReference type="Pfam" id="PF25954">
    <property type="entry name" value="Beta-barrel_RND_2"/>
    <property type="match status" value="1"/>
</dbReference>
<dbReference type="InterPro" id="IPR058624">
    <property type="entry name" value="MdtA-like_HH"/>
</dbReference>
<evidence type="ECO:0000256" key="5">
    <source>
        <dbReference type="SAM" id="Phobius"/>
    </source>
</evidence>
<feature type="transmembrane region" description="Helical" evidence="5">
    <location>
        <begin position="33"/>
        <end position="50"/>
    </location>
</feature>
<keyword evidence="5" id="KW-0812">Transmembrane</keyword>
<dbReference type="InterPro" id="IPR050393">
    <property type="entry name" value="MFP_Efflux_Pump"/>
</dbReference>
<keyword evidence="10" id="KW-1185">Reference proteome</keyword>
<dbReference type="AlphaFoldDB" id="A0A1Q9H1Y8"/>
<organism evidence="9 10">
    <name type="scientific">Photobacterium proteolyticum</name>
    <dbReference type="NCBI Taxonomy" id="1903952"/>
    <lineage>
        <taxon>Bacteria</taxon>
        <taxon>Pseudomonadati</taxon>
        <taxon>Pseudomonadota</taxon>
        <taxon>Gammaproteobacteria</taxon>
        <taxon>Vibrionales</taxon>
        <taxon>Vibrionaceae</taxon>
        <taxon>Photobacterium</taxon>
    </lineage>
</organism>
<reference evidence="9 10" key="1">
    <citation type="submission" date="2016-09" db="EMBL/GenBank/DDBJ databases">
        <title>Photobacterium proteolyticum sp. nov. a protease producing bacterium isolated from ocean sediments of Laizhou Bay.</title>
        <authorList>
            <person name="Li Y."/>
        </authorList>
    </citation>
    <scope>NUCLEOTIDE SEQUENCE [LARGE SCALE GENOMIC DNA]</scope>
    <source>
        <strain evidence="9 10">13-12</strain>
    </source>
</reference>
<dbReference type="Gene3D" id="2.40.50.100">
    <property type="match status" value="1"/>
</dbReference>
<dbReference type="PANTHER" id="PTHR30367:SF1">
    <property type="entry name" value="MULTIDRUG RESISTANCE PROTEIN MDTN"/>
    <property type="match status" value="1"/>
</dbReference>
<gene>
    <name evidence="9" type="ORF">BIT28_09530</name>
</gene>
<evidence type="ECO:0000259" key="8">
    <source>
        <dbReference type="Pfam" id="PF25954"/>
    </source>
</evidence>
<keyword evidence="5" id="KW-1133">Transmembrane helix</keyword>
<feature type="domain" description="Multidrug resistance protein MdtA-like barrel-sandwich hybrid" evidence="7">
    <location>
        <begin position="71"/>
        <end position="248"/>
    </location>
</feature>
<evidence type="ECO:0000313" key="10">
    <source>
        <dbReference type="Proteomes" id="UP000186905"/>
    </source>
</evidence>
<evidence type="ECO:0000256" key="1">
    <source>
        <dbReference type="ARBA" id="ARBA00004167"/>
    </source>
</evidence>
<feature type="domain" description="Multidrug resistance protein MdtA-like alpha-helical hairpin" evidence="6">
    <location>
        <begin position="130"/>
        <end position="193"/>
    </location>
</feature>
<evidence type="ECO:0000256" key="4">
    <source>
        <dbReference type="SAM" id="MobiDB-lite"/>
    </source>
</evidence>
<comment type="subcellular location">
    <subcellularLocation>
        <location evidence="1">Membrane</location>
        <topology evidence="1">Single-pass membrane protein</topology>
    </subcellularLocation>
</comment>
<feature type="compositionally biased region" description="Polar residues" evidence="4">
    <location>
        <begin position="1"/>
        <end position="14"/>
    </location>
</feature>
<evidence type="ECO:0000259" key="7">
    <source>
        <dbReference type="Pfam" id="PF25917"/>
    </source>
</evidence>
<dbReference type="Gene3D" id="2.40.30.170">
    <property type="match status" value="1"/>
</dbReference>
<evidence type="ECO:0000259" key="6">
    <source>
        <dbReference type="Pfam" id="PF25876"/>
    </source>
</evidence>
<proteinExistence type="inferred from homology"/>
<keyword evidence="5" id="KW-0472">Membrane</keyword>
<dbReference type="Pfam" id="PF25917">
    <property type="entry name" value="BSH_RND"/>
    <property type="match status" value="1"/>
</dbReference>
<name>A0A1Q9H1Y8_9GAMM</name>
<evidence type="ECO:0000313" key="9">
    <source>
        <dbReference type="EMBL" id="OLQ81604.1"/>
    </source>
</evidence>
<evidence type="ECO:0000256" key="2">
    <source>
        <dbReference type="ARBA" id="ARBA00009477"/>
    </source>
</evidence>
<dbReference type="Proteomes" id="UP000186905">
    <property type="component" value="Unassembled WGS sequence"/>
</dbReference>